<dbReference type="Proteomes" id="UP001055439">
    <property type="component" value="Chromosome 8"/>
</dbReference>
<name>A0A9E7HNM3_9LILI</name>
<keyword evidence="2" id="KW-1185">Reference proteome</keyword>
<dbReference type="EMBL" id="CP097510">
    <property type="protein sequence ID" value="URE37841.1"/>
    <property type="molecule type" value="Genomic_DNA"/>
</dbReference>
<evidence type="ECO:0000313" key="2">
    <source>
        <dbReference type="Proteomes" id="UP001055439"/>
    </source>
</evidence>
<accession>A0A9E7HNM3</accession>
<gene>
    <name evidence="1" type="ORF">MUK42_37056</name>
</gene>
<dbReference type="AlphaFoldDB" id="A0A9E7HNM3"/>
<organism evidence="1 2">
    <name type="scientific">Musa troglodytarum</name>
    <name type="common">fe'i banana</name>
    <dbReference type="NCBI Taxonomy" id="320322"/>
    <lineage>
        <taxon>Eukaryota</taxon>
        <taxon>Viridiplantae</taxon>
        <taxon>Streptophyta</taxon>
        <taxon>Embryophyta</taxon>
        <taxon>Tracheophyta</taxon>
        <taxon>Spermatophyta</taxon>
        <taxon>Magnoliopsida</taxon>
        <taxon>Liliopsida</taxon>
        <taxon>Zingiberales</taxon>
        <taxon>Musaceae</taxon>
        <taxon>Musa</taxon>
    </lineage>
</organism>
<reference evidence="1" key="1">
    <citation type="submission" date="2022-05" db="EMBL/GenBank/DDBJ databases">
        <title>The Musa troglodytarum L. genome provides insights into the mechanism of non-climacteric behaviour and enrichment of carotenoids.</title>
        <authorList>
            <person name="Wang J."/>
        </authorList>
    </citation>
    <scope>NUCLEOTIDE SEQUENCE</scope>
    <source>
        <tissue evidence="1">Leaf</tissue>
    </source>
</reference>
<protein>
    <submittedName>
        <fullName evidence="1">Uncharacterized protein</fullName>
    </submittedName>
</protein>
<evidence type="ECO:0000313" key="1">
    <source>
        <dbReference type="EMBL" id="URE37841.1"/>
    </source>
</evidence>
<proteinExistence type="predicted"/>
<sequence length="63" mass="7127">MVKLMYHHFSERSGGEPPLIADDAYEMISKLHDLLPFMELSSCNFLVESQHLLLACGDDKLCS</sequence>